<dbReference type="eggNOG" id="ENOG502TGQQ">
    <property type="taxonomic scope" value="Eukaryota"/>
</dbReference>
<accession>E3LDD4</accession>
<protein>
    <recommendedName>
        <fullName evidence="4">Domain of unknown function DX domain-containing protein</fullName>
    </recommendedName>
</protein>
<name>E3LDD4_CAERE</name>
<evidence type="ECO:0000313" key="2">
    <source>
        <dbReference type="EMBL" id="EFO82273.1"/>
    </source>
</evidence>
<dbReference type="Proteomes" id="UP000008281">
    <property type="component" value="Unassembled WGS sequence"/>
</dbReference>
<evidence type="ECO:0000256" key="1">
    <source>
        <dbReference type="SAM" id="SignalP"/>
    </source>
</evidence>
<keyword evidence="1" id="KW-0732">Signal</keyword>
<dbReference type="AlphaFoldDB" id="E3LDD4"/>
<sequence length="423" mass="47832">MLWTLIFFVFLIQCTVSQPSIPPPERPGNFLKLYFIFLFNKFLFFTFQTECSESWQSPDLTYVPSINQCTDYTSGIHFVIVTPRKKIWTGAGVACQPNNPFTCTGRNPFCATAGDRAFKCCSDIIQDSTELSKLNVTQIKPICPAGAIPYKMPQVLLCDPTIVNICPYDYKCVEAANGHQLPADGRSLCCKTTTLYSFASVFGEAKISPRIVPNPPLSAIEYVTLNVHTSAKEHSPEIRIGDHFVLTPYKLYEPAYLKKIKLFTDFGHGSFVHVILFGKLILNMFRMDPMSTTETMQLYYDRPTSNGKTINLDEPIPDGGFISKRIFNAAPITQIENPSRPGPIKEYRKLWIVLIFKTTNPFGRVYILSTKDLHSKYRSVTDFLKSDTGNMLGTPVAGTYFYVSSKFQYKPLKPNFLFQLTTD</sequence>
<organism evidence="3">
    <name type="scientific">Caenorhabditis remanei</name>
    <name type="common">Caenorhabditis vulgaris</name>
    <dbReference type="NCBI Taxonomy" id="31234"/>
    <lineage>
        <taxon>Eukaryota</taxon>
        <taxon>Metazoa</taxon>
        <taxon>Ecdysozoa</taxon>
        <taxon>Nematoda</taxon>
        <taxon>Chromadorea</taxon>
        <taxon>Rhabditida</taxon>
        <taxon>Rhabditina</taxon>
        <taxon>Rhabditomorpha</taxon>
        <taxon>Rhabditoidea</taxon>
        <taxon>Rhabditidae</taxon>
        <taxon>Peloderinae</taxon>
        <taxon>Caenorhabditis</taxon>
    </lineage>
</organism>
<dbReference type="FunCoup" id="E3LDD4">
    <property type="interactions" value="1105"/>
</dbReference>
<dbReference type="STRING" id="31234.E3LDD4"/>
<keyword evidence="3" id="KW-1185">Reference proteome</keyword>
<dbReference type="SMART" id="SM00289">
    <property type="entry name" value="WR1"/>
    <property type="match status" value="1"/>
</dbReference>
<reference evidence="2" key="1">
    <citation type="submission" date="2007-07" db="EMBL/GenBank/DDBJ databases">
        <title>PCAP assembly of the Caenorhabditis remanei genome.</title>
        <authorList>
            <consortium name="The Caenorhabditis remanei Sequencing Consortium"/>
            <person name="Wilson R.K."/>
        </authorList>
    </citation>
    <scope>NUCLEOTIDE SEQUENCE [LARGE SCALE GENOMIC DNA]</scope>
    <source>
        <strain evidence="2">PB4641</strain>
    </source>
</reference>
<feature type="chain" id="PRO_5003174642" description="Domain of unknown function DX domain-containing protein" evidence="1">
    <location>
        <begin position="18"/>
        <end position="423"/>
    </location>
</feature>
<evidence type="ECO:0008006" key="4">
    <source>
        <dbReference type="Google" id="ProtNLM"/>
    </source>
</evidence>
<dbReference type="InterPro" id="IPR006150">
    <property type="entry name" value="Cys_repeat_1"/>
</dbReference>
<proteinExistence type="predicted"/>
<dbReference type="OMA" id="SQIKPIC"/>
<gene>
    <name evidence="2" type="ORF">CRE_00601</name>
</gene>
<dbReference type="EMBL" id="DS268407">
    <property type="protein sequence ID" value="EFO82273.1"/>
    <property type="molecule type" value="Genomic_DNA"/>
</dbReference>
<dbReference type="HOGENOM" id="CLU_059444_0_0_1"/>
<dbReference type="InParanoid" id="E3LDD4"/>
<dbReference type="OrthoDB" id="5790407at2759"/>
<evidence type="ECO:0000313" key="3">
    <source>
        <dbReference type="Proteomes" id="UP000008281"/>
    </source>
</evidence>
<feature type="signal peptide" evidence="1">
    <location>
        <begin position="1"/>
        <end position="17"/>
    </location>
</feature>